<comment type="caution">
    <text evidence="1">The sequence shown here is derived from an EMBL/GenBank/DDBJ whole genome shotgun (WGS) entry which is preliminary data.</text>
</comment>
<dbReference type="AlphaFoldDB" id="U2ESL6"/>
<organism evidence="1 2">
    <name type="scientific">Campylobacter concisus UNSWCS</name>
    <dbReference type="NCBI Taxonomy" id="1242968"/>
    <lineage>
        <taxon>Bacteria</taxon>
        <taxon>Pseudomonadati</taxon>
        <taxon>Campylobacterota</taxon>
        <taxon>Epsilonproteobacteria</taxon>
        <taxon>Campylobacterales</taxon>
        <taxon>Campylobacteraceae</taxon>
        <taxon>Campylobacter</taxon>
    </lineage>
</organism>
<dbReference type="EMBL" id="ANNG01000041">
    <property type="protein sequence ID" value="ERJ27116.1"/>
    <property type="molecule type" value="Genomic_DNA"/>
</dbReference>
<accession>U2ESL6</accession>
<sequence length="41" mass="4848">MWIVINGANNGKCARILDNMLLRRWLLNLTAKMKFKKMKRG</sequence>
<reference evidence="1 2" key="1">
    <citation type="journal article" date="2013" name="BMC Genomics">
        <title>Comparative genomics of Campylobacter concisus isolates reveals genetic diversity and provides insights into disease association.</title>
        <authorList>
            <person name="Deshpande N.P."/>
            <person name="Kaakoush N.O."/>
            <person name="Wilkins M.R."/>
            <person name="Mitchell H.M."/>
        </authorList>
    </citation>
    <scope>NUCLEOTIDE SEQUENCE [LARGE SCALE GENOMIC DNA]</scope>
    <source>
        <strain evidence="1 2">UNSWCS</strain>
    </source>
</reference>
<evidence type="ECO:0000313" key="1">
    <source>
        <dbReference type="EMBL" id="ERJ27116.1"/>
    </source>
</evidence>
<proteinExistence type="predicted"/>
<dbReference type="RefSeq" id="WP_021088223.1">
    <property type="nucleotide sequence ID" value="NZ_ANNG01000041.1"/>
</dbReference>
<dbReference type="Proteomes" id="UP000016620">
    <property type="component" value="Unassembled WGS sequence"/>
</dbReference>
<name>U2ESL6_9BACT</name>
<gene>
    <name evidence="1" type="ORF">UNSWCS_1304</name>
</gene>
<dbReference type="PATRIC" id="fig|1242968.3.peg.1830"/>
<protein>
    <submittedName>
        <fullName evidence="1">Uncharacterized protein</fullName>
    </submittedName>
</protein>
<evidence type="ECO:0000313" key="2">
    <source>
        <dbReference type="Proteomes" id="UP000016620"/>
    </source>
</evidence>